<feature type="transmembrane region" description="Helical" evidence="11">
    <location>
        <begin position="280"/>
        <end position="302"/>
    </location>
</feature>
<keyword evidence="14" id="KW-1185">Reference proteome</keyword>
<protein>
    <submittedName>
        <fullName evidence="13">Opsin: ultraviolet-sensitive-like protein</fullName>
    </submittedName>
</protein>
<evidence type="ECO:0000256" key="3">
    <source>
        <dbReference type="ARBA" id="ARBA00022692"/>
    </source>
</evidence>
<dbReference type="Pfam" id="PF00001">
    <property type="entry name" value="7tm_1"/>
    <property type="match status" value="1"/>
</dbReference>
<dbReference type="OrthoDB" id="6414998at2759"/>
<keyword evidence="5 10" id="KW-0297">G-protein coupled receptor</keyword>
<evidence type="ECO:0000256" key="7">
    <source>
        <dbReference type="ARBA" id="ARBA00023170"/>
    </source>
</evidence>
<evidence type="ECO:0000256" key="1">
    <source>
        <dbReference type="ARBA" id="ARBA00004141"/>
    </source>
</evidence>
<evidence type="ECO:0000256" key="10">
    <source>
        <dbReference type="RuleBase" id="RU000688"/>
    </source>
</evidence>
<dbReference type="GO" id="GO:0007601">
    <property type="term" value="P:visual perception"/>
    <property type="evidence" value="ECO:0007669"/>
    <property type="project" value="UniProtKB-KW"/>
</dbReference>
<evidence type="ECO:0000256" key="11">
    <source>
        <dbReference type="SAM" id="Phobius"/>
    </source>
</evidence>
<dbReference type="PROSITE" id="PS00237">
    <property type="entry name" value="G_PROTEIN_RECEP_F1_1"/>
    <property type="match status" value="1"/>
</dbReference>
<dbReference type="PRINTS" id="PR00237">
    <property type="entry name" value="GPCRRHODOPSN"/>
</dbReference>
<comment type="subcellular location">
    <subcellularLocation>
        <location evidence="1">Membrane</location>
        <topology evidence="1">Multi-pass membrane protein</topology>
    </subcellularLocation>
</comment>
<feature type="transmembrane region" description="Helical" evidence="11">
    <location>
        <begin position="215"/>
        <end position="239"/>
    </location>
</feature>
<evidence type="ECO:0000256" key="5">
    <source>
        <dbReference type="ARBA" id="ARBA00023040"/>
    </source>
</evidence>
<dbReference type="InterPro" id="IPR000276">
    <property type="entry name" value="GPCR_Rhodpsn"/>
</dbReference>
<name>A0A3S3PSG2_9ACAR</name>
<keyword evidence="4 11" id="KW-1133">Transmembrane helix</keyword>
<reference evidence="13 14" key="1">
    <citation type="journal article" date="2018" name="Gigascience">
        <title>Genomes of trombidid mites reveal novel predicted allergens and laterally-transferred genes associated with secondary metabolism.</title>
        <authorList>
            <person name="Dong X."/>
            <person name="Chaisiri K."/>
            <person name="Xia D."/>
            <person name="Armstrong S.D."/>
            <person name="Fang Y."/>
            <person name="Donnelly M.J."/>
            <person name="Kadowaki T."/>
            <person name="McGarry J.W."/>
            <person name="Darby A.C."/>
            <person name="Makepeace B.L."/>
        </authorList>
    </citation>
    <scope>NUCLEOTIDE SEQUENCE [LARGE SCALE GENOMIC DNA]</scope>
    <source>
        <strain evidence="13">UoL-WK</strain>
    </source>
</reference>
<dbReference type="InterPro" id="IPR050125">
    <property type="entry name" value="GPCR_opsins"/>
</dbReference>
<keyword evidence="9" id="KW-0716">Sensory transduction</keyword>
<keyword evidence="7 10" id="KW-0675">Receptor</keyword>
<keyword evidence="8 10" id="KW-0807">Transducer</keyword>
<evidence type="ECO:0000256" key="6">
    <source>
        <dbReference type="ARBA" id="ARBA00023136"/>
    </source>
</evidence>
<comment type="similarity">
    <text evidence="2 10">Belongs to the G-protein coupled receptor 1 family.</text>
</comment>
<evidence type="ECO:0000256" key="4">
    <source>
        <dbReference type="ARBA" id="ARBA00022989"/>
    </source>
</evidence>
<dbReference type="STRING" id="1965070.A0A3S3PSG2"/>
<keyword evidence="9" id="KW-0844">Vision</keyword>
<feature type="transmembrane region" description="Helical" evidence="11">
    <location>
        <begin position="53"/>
        <end position="78"/>
    </location>
</feature>
<dbReference type="PROSITE" id="PS50262">
    <property type="entry name" value="G_PROTEIN_RECEP_F1_2"/>
    <property type="match status" value="1"/>
</dbReference>
<dbReference type="InterPro" id="IPR017452">
    <property type="entry name" value="GPCR_Rhodpsn_7TM"/>
</dbReference>
<evidence type="ECO:0000259" key="12">
    <source>
        <dbReference type="PROSITE" id="PS50262"/>
    </source>
</evidence>
<dbReference type="Gene3D" id="1.20.1070.10">
    <property type="entry name" value="Rhodopsin 7-helix transmembrane proteins"/>
    <property type="match status" value="1"/>
</dbReference>
<keyword evidence="3 10" id="KW-0812">Transmembrane</keyword>
<dbReference type="SUPFAM" id="SSF81321">
    <property type="entry name" value="Family A G protein-coupled receptor-like"/>
    <property type="match status" value="1"/>
</dbReference>
<keyword evidence="6 11" id="KW-0472">Membrane</keyword>
<dbReference type="EMBL" id="NCKU01000413">
    <property type="protein sequence ID" value="RWS15595.1"/>
    <property type="molecule type" value="Genomic_DNA"/>
</dbReference>
<evidence type="ECO:0000313" key="14">
    <source>
        <dbReference type="Proteomes" id="UP000285301"/>
    </source>
</evidence>
<dbReference type="GO" id="GO:0004930">
    <property type="term" value="F:G protein-coupled receptor activity"/>
    <property type="evidence" value="ECO:0007669"/>
    <property type="project" value="UniProtKB-KW"/>
</dbReference>
<evidence type="ECO:0000256" key="2">
    <source>
        <dbReference type="ARBA" id="ARBA00010663"/>
    </source>
</evidence>
<feature type="domain" description="G-protein coupled receptors family 1 profile" evidence="12">
    <location>
        <begin position="69"/>
        <end position="331"/>
    </location>
</feature>
<dbReference type="GO" id="GO:0016020">
    <property type="term" value="C:membrane"/>
    <property type="evidence" value="ECO:0007669"/>
    <property type="project" value="UniProtKB-SubCell"/>
</dbReference>
<accession>A0A3S3PSG2</accession>
<feature type="transmembrane region" description="Helical" evidence="11">
    <location>
        <begin position="90"/>
        <end position="110"/>
    </location>
</feature>
<feature type="transmembrane region" description="Helical" evidence="11">
    <location>
        <begin position="126"/>
        <end position="147"/>
    </location>
</feature>
<dbReference type="AlphaFoldDB" id="A0A3S3PSG2"/>
<proteinExistence type="inferred from homology"/>
<dbReference type="Proteomes" id="UP000285301">
    <property type="component" value="Unassembled WGS sequence"/>
</dbReference>
<organism evidence="13 14">
    <name type="scientific">Dinothrombium tinctorium</name>
    <dbReference type="NCBI Taxonomy" id="1965070"/>
    <lineage>
        <taxon>Eukaryota</taxon>
        <taxon>Metazoa</taxon>
        <taxon>Ecdysozoa</taxon>
        <taxon>Arthropoda</taxon>
        <taxon>Chelicerata</taxon>
        <taxon>Arachnida</taxon>
        <taxon>Acari</taxon>
        <taxon>Acariformes</taxon>
        <taxon>Trombidiformes</taxon>
        <taxon>Prostigmata</taxon>
        <taxon>Anystina</taxon>
        <taxon>Parasitengona</taxon>
        <taxon>Trombidioidea</taxon>
        <taxon>Trombidiidae</taxon>
        <taxon>Dinothrombium</taxon>
    </lineage>
</organism>
<dbReference type="PANTHER" id="PTHR24240">
    <property type="entry name" value="OPSIN"/>
    <property type="match status" value="1"/>
</dbReference>
<evidence type="ECO:0000256" key="9">
    <source>
        <dbReference type="ARBA" id="ARBA00023305"/>
    </source>
</evidence>
<comment type="caution">
    <text evidence="13">The sequence shown here is derived from an EMBL/GenBank/DDBJ whole genome shotgun (WGS) entry which is preliminary data.</text>
</comment>
<evidence type="ECO:0000313" key="13">
    <source>
        <dbReference type="EMBL" id="RWS15595.1"/>
    </source>
</evidence>
<gene>
    <name evidence="13" type="ORF">B4U79_11337</name>
</gene>
<evidence type="ECO:0000256" key="8">
    <source>
        <dbReference type="ARBA" id="ARBA00023224"/>
    </source>
</evidence>
<feature type="transmembrane region" description="Helical" evidence="11">
    <location>
        <begin position="168"/>
        <end position="190"/>
    </location>
</feature>
<sequence length="385" mass="44033">MSTPLLVYNCSVFMTKKLANFNTKWCELLSVEFLNFTPDHWLQFSPPSCTTHLLFAIIYLFIVVPGILGNCIILWLFIRVRCLRTPKNLLSMNIVLSDLLMNCKIPVFIYNSLNCAPVTGIRGCELYGFVGGLSGTATITSITVVTLERYWTISRIKRNHVLTFRMSVFLIVVIWIYALAFALPPLLGLINHYVPEGFLTTCSFDYLSEDIHSKIFVFVFFMGSYVAPLCLIIFSYSSIYMKAMRSTKRFYSQVTEDQRAVETIRKRMAKKKFKLGKTTLLLISLWSFAWTPYAIVALLGIFNKKALLTPFMSMIPAVFAKCASIIDPFVYGNSHPTFRREIKHLFTGTLQESPRNVTFNLTSSMSTRRSRIQTKRKSFIQDAAL</sequence>